<dbReference type="EMBL" id="QMHM01000009">
    <property type="protein sequence ID" value="RAV79133.1"/>
    <property type="molecule type" value="Genomic_DNA"/>
</dbReference>
<accession>A0A329NKJ4</accession>
<sequence>MNKYEVTFLCSETCLHFEISKTWKAKDEVSAAIGALKRLTRVFKADDVFRWIDGVEVREVEDEERI</sequence>
<gene>
    <name evidence="1" type="ORF">DBT54_05810</name>
</gene>
<reference evidence="1 2" key="1">
    <citation type="submission" date="2018-04" db="EMBL/GenBank/DDBJ databases">
        <title>Aerococcus urinae genomes.</title>
        <authorList>
            <person name="Hilt E."/>
            <person name="Gilbert N.M."/>
            <person name="Thomas-White K."/>
            <person name="Putonti C."/>
            <person name="Lewis A.L."/>
            <person name="Visck K.L."/>
            <person name="Wolfe A.J."/>
        </authorList>
    </citation>
    <scope>NUCLEOTIDE SEQUENCE [LARGE SCALE GENOMIC DNA]</scope>
    <source>
        <strain evidence="1 2">UMB7480</strain>
    </source>
</reference>
<name>A0A329NKJ4_9LACT</name>
<dbReference type="AlphaFoldDB" id="A0A329NKJ4"/>
<proteinExistence type="predicted"/>
<comment type="caution">
    <text evidence="1">The sequence shown here is derived from an EMBL/GenBank/DDBJ whole genome shotgun (WGS) entry which is preliminary data.</text>
</comment>
<protein>
    <submittedName>
        <fullName evidence="1">Uncharacterized protein</fullName>
    </submittedName>
</protein>
<dbReference type="RefSeq" id="WP_101560402.1">
    <property type="nucleotide sequence ID" value="NZ_JAMDYC010000002.1"/>
</dbReference>
<evidence type="ECO:0000313" key="1">
    <source>
        <dbReference type="EMBL" id="RAV79133.1"/>
    </source>
</evidence>
<dbReference type="Proteomes" id="UP000251923">
    <property type="component" value="Unassembled WGS sequence"/>
</dbReference>
<organism evidence="1 2">
    <name type="scientific">Aerococcus urinae</name>
    <dbReference type="NCBI Taxonomy" id="1376"/>
    <lineage>
        <taxon>Bacteria</taxon>
        <taxon>Bacillati</taxon>
        <taxon>Bacillota</taxon>
        <taxon>Bacilli</taxon>
        <taxon>Lactobacillales</taxon>
        <taxon>Aerococcaceae</taxon>
        <taxon>Aerococcus</taxon>
    </lineage>
</organism>
<evidence type="ECO:0000313" key="2">
    <source>
        <dbReference type="Proteomes" id="UP000251923"/>
    </source>
</evidence>